<feature type="domain" description="Calcineurin-like phosphoesterase" evidence="3">
    <location>
        <begin position="50"/>
        <end position="262"/>
    </location>
</feature>
<dbReference type="GO" id="GO:0003993">
    <property type="term" value="F:acid phosphatase activity"/>
    <property type="evidence" value="ECO:0007669"/>
    <property type="project" value="InterPro"/>
</dbReference>
<evidence type="ECO:0000256" key="1">
    <source>
        <dbReference type="ARBA" id="ARBA00022729"/>
    </source>
</evidence>
<proteinExistence type="predicted"/>
<name>A0A8J3INW8_9CHLR</name>
<evidence type="ECO:0000313" key="5">
    <source>
        <dbReference type="Proteomes" id="UP000597444"/>
    </source>
</evidence>
<dbReference type="PANTHER" id="PTHR22953:SF153">
    <property type="entry name" value="PURPLE ACID PHOSPHATASE"/>
    <property type="match status" value="1"/>
</dbReference>
<dbReference type="InterPro" id="IPR029052">
    <property type="entry name" value="Metallo-depent_PP-like"/>
</dbReference>
<dbReference type="EMBL" id="BNJK01000001">
    <property type="protein sequence ID" value="GHO94215.1"/>
    <property type="molecule type" value="Genomic_DNA"/>
</dbReference>
<keyword evidence="1" id="KW-0732">Signal</keyword>
<dbReference type="Pfam" id="PF00149">
    <property type="entry name" value="Metallophos"/>
    <property type="match status" value="1"/>
</dbReference>
<dbReference type="Proteomes" id="UP000597444">
    <property type="component" value="Unassembled WGS sequence"/>
</dbReference>
<protein>
    <recommendedName>
        <fullName evidence="3">Calcineurin-like phosphoesterase domain-containing protein</fullName>
    </recommendedName>
</protein>
<feature type="region of interest" description="Disordered" evidence="2">
    <location>
        <begin position="1"/>
        <end position="21"/>
    </location>
</feature>
<dbReference type="InterPro" id="IPR004843">
    <property type="entry name" value="Calcineurin-like_PHP"/>
</dbReference>
<comment type="caution">
    <text evidence="4">The sequence shown here is derived from an EMBL/GenBank/DDBJ whole genome shotgun (WGS) entry which is preliminary data.</text>
</comment>
<sequence>MRIRRIHAPHTNQPFRPLPPPTGAAPYHLSLDRIVSADMMAAIQQAKRMVFHIIGDTGGVKAPQAQQIVAMHMENDVQNAASGGYPAFFYHLGDVVYYYGEAANYYSQFYEPYIQYPLPIVGIPGNHDGDLLNTSVPSLAAFVENFCAKEAHITPEAGDSTREAEIQPNVYWTLEAPFVTIVGIYTNVPEGGELDADQIAWLEGEFACAPQDRALLLAMHHPIYSADKLHSGSAHMEQMLEQVVQKTQRYPDAVFAGHVHNYQRFTRAINGRQIPYIVTGAGGYWHLHAMQKSAGGSVLQVPLKIEPDITLESYCDDRHGFMRLEVTDHVLTGTYTTVPRPQESWSAGPVRVLDSFTLDWREHRLQSWWL</sequence>
<dbReference type="Gene3D" id="3.60.21.10">
    <property type="match status" value="1"/>
</dbReference>
<evidence type="ECO:0000313" key="4">
    <source>
        <dbReference type="EMBL" id="GHO94215.1"/>
    </source>
</evidence>
<dbReference type="PANTHER" id="PTHR22953">
    <property type="entry name" value="ACID PHOSPHATASE RELATED"/>
    <property type="match status" value="1"/>
</dbReference>
<evidence type="ECO:0000259" key="3">
    <source>
        <dbReference type="Pfam" id="PF00149"/>
    </source>
</evidence>
<dbReference type="InterPro" id="IPR039331">
    <property type="entry name" value="PAPs-like"/>
</dbReference>
<dbReference type="AlphaFoldDB" id="A0A8J3INW8"/>
<keyword evidence="5" id="KW-1185">Reference proteome</keyword>
<organism evidence="4 5">
    <name type="scientific">Reticulibacter mediterranei</name>
    <dbReference type="NCBI Taxonomy" id="2778369"/>
    <lineage>
        <taxon>Bacteria</taxon>
        <taxon>Bacillati</taxon>
        <taxon>Chloroflexota</taxon>
        <taxon>Ktedonobacteria</taxon>
        <taxon>Ktedonobacterales</taxon>
        <taxon>Reticulibacteraceae</taxon>
        <taxon>Reticulibacter</taxon>
    </lineage>
</organism>
<dbReference type="SUPFAM" id="SSF56300">
    <property type="entry name" value="Metallo-dependent phosphatases"/>
    <property type="match status" value="1"/>
</dbReference>
<accession>A0A8J3INW8</accession>
<reference evidence="4" key="1">
    <citation type="submission" date="2020-10" db="EMBL/GenBank/DDBJ databases">
        <title>Taxonomic study of unclassified bacteria belonging to the class Ktedonobacteria.</title>
        <authorList>
            <person name="Yabe S."/>
            <person name="Wang C.M."/>
            <person name="Zheng Y."/>
            <person name="Sakai Y."/>
            <person name="Cavaletti L."/>
            <person name="Monciardini P."/>
            <person name="Donadio S."/>
        </authorList>
    </citation>
    <scope>NUCLEOTIDE SEQUENCE</scope>
    <source>
        <strain evidence="4">ID150040</strain>
    </source>
</reference>
<evidence type="ECO:0000256" key="2">
    <source>
        <dbReference type="SAM" id="MobiDB-lite"/>
    </source>
</evidence>
<gene>
    <name evidence="4" type="ORF">KSF_042630</name>
</gene>